<dbReference type="InterPro" id="IPR036265">
    <property type="entry name" value="HIT-like_sf"/>
</dbReference>
<sequence length="110" mass="11777">MEDCIFCKIVRRELPADVVFENEETIAFKDINPMAPTHVLVVPKKHLASLDDLTGDDVGLAGNLLLAVKEVAALSGVAGGYKMLSNCGEAAGQVVPHLHFHILAGKKFVP</sequence>
<dbReference type="Gene3D" id="3.30.428.10">
    <property type="entry name" value="HIT-like"/>
    <property type="match status" value="1"/>
</dbReference>
<protein>
    <submittedName>
        <fullName evidence="5">Histidine triad (HIT) protein</fullName>
    </submittedName>
</protein>
<dbReference type="STRING" id="555088.DealDRAFT_0916"/>
<feature type="active site" description="Tele-AMP-histidine intermediate" evidence="1">
    <location>
        <position position="99"/>
    </location>
</feature>
<dbReference type="PRINTS" id="PR00332">
    <property type="entry name" value="HISTRIAD"/>
</dbReference>
<dbReference type="SUPFAM" id="SSF54197">
    <property type="entry name" value="HIT-like"/>
    <property type="match status" value="1"/>
</dbReference>
<keyword evidence="6" id="KW-1185">Reference proteome</keyword>
<dbReference type="GO" id="GO:0003824">
    <property type="term" value="F:catalytic activity"/>
    <property type="evidence" value="ECO:0007669"/>
    <property type="project" value="InterPro"/>
</dbReference>
<proteinExistence type="predicted"/>
<dbReference type="InterPro" id="IPR011146">
    <property type="entry name" value="HIT-like"/>
</dbReference>
<organism evidence="5 6">
    <name type="scientific">Dethiobacter alkaliphilus AHT 1</name>
    <dbReference type="NCBI Taxonomy" id="555088"/>
    <lineage>
        <taxon>Bacteria</taxon>
        <taxon>Bacillati</taxon>
        <taxon>Bacillota</taxon>
        <taxon>Dethiobacteria</taxon>
        <taxon>Dethiobacterales</taxon>
        <taxon>Dethiobacteraceae</taxon>
        <taxon>Dethiobacter</taxon>
    </lineage>
</organism>
<dbReference type="RefSeq" id="WP_008515306.1">
    <property type="nucleotide sequence ID" value="NZ_ACJM01000004.1"/>
</dbReference>
<evidence type="ECO:0000256" key="2">
    <source>
        <dbReference type="PIRSR" id="PIRSR601310-3"/>
    </source>
</evidence>
<evidence type="ECO:0000313" key="5">
    <source>
        <dbReference type="EMBL" id="EEG78039.1"/>
    </source>
</evidence>
<comment type="caution">
    <text evidence="5">The sequence shown here is derived from an EMBL/GenBank/DDBJ whole genome shotgun (WGS) entry which is preliminary data.</text>
</comment>
<dbReference type="EMBL" id="ACJM01000004">
    <property type="protein sequence ID" value="EEG78039.1"/>
    <property type="molecule type" value="Genomic_DNA"/>
</dbReference>
<gene>
    <name evidence="5" type="ORF">DealDRAFT_0916</name>
</gene>
<feature type="domain" description="HIT" evidence="4">
    <location>
        <begin position="5"/>
        <end position="110"/>
    </location>
</feature>
<feature type="short sequence motif" description="Histidine triad motif" evidence="2 3">
    <location>
        <begin position="97"/>
        <end position="101"/>
    </location>
</feature>
<evidence type="ECO:0000256" key="1">
    <source>
        <dbReference type="PIRSR" id="PIRSR601310-1"/>
    </source>
</evidence>
<evidence type="ECO:0000313" key="6">
    <source>
        <dbReference type="Proteomes" id="UP000006443"/>
    </source>
</evidence>
<dbReference type="OrthoDB" id="9784774at2"/>
<name>C0GEK7_DETAL</name>
<dbReference type="Pfam" id="PF01230">
    <property type="entry name" value="HIT"/>
    <property type="match status" value="1"/>
</dbReference>
<dbReference type="InterPro" id="IPR019808">
    <property type="entry name" value="Histidine_triad_CS"/>
</dbReference>
<dbReference type="InterPro" id="IPR001310">
    <property type="entry name" value="Histidine_triad_HIT"/>
</dbReference>
<dbReference type="PROSITE" id="PS00892">
    <property type="entry name" value="HIT_1"/>
    <property type="match status" value="1"/>
</dbReference>
<evidence type="ECO:0000259" key="4">
    <source>
        <dbReference type="PROSITE" id="PS51084"/>
    </source>
</evidence>
<dbReference type="eggNOG" id="COG0537">
    <property type="taxonomic scope" value="Bacteria"/>
</dbReference>
<accession>C0GEK7</accession>
<dbReference type="Proteomes" id="UP000006443">
    <property type="component" value="Unassembled WGS sequence"/>
</dbReference>
<evidence type="ECO:0000256" key="3">
    <source>
        <dbReference type="PROSITE-ProRule" id="PRU00464"/>
    </source>
</evidence>
<dbReference type="CDD" id="cd01276">
    <property type="entry name" value="PKCI_related"/>
    <property type="match status" value="1"/>
</dbReference>
<reference evidence="5 6" key="1">
    <citation type="submission" date="2009-02" db="EMBL/GenBank/DDBJ databases">
        <title>Sequencing of the draft genome and assembly of Dethiobacter alkaliphilus AHT 1.</title>
        <authorList>
            <consortium name="US DOE Joint Genome Institute (JGI-PGF)"/>
            <person name="Lucas S."/>
            <person name="Copeland A."/>
            <person name="Lapidus A."/>
            <person name="Glavina del Rio T."/>
            <person name="Dalin E."/>
            <person name="Tice H."/>
            <person name="Bruce D."/>
            <person name="Goodwin L."/>
            <person name="Pitluck S."/>
            <person name="Larimer F."/>
            <person name="Land M.L."/>
            <person name="Hauser L."/>
            <person name="Muyzer G."/>
        </authorList>
    </citation>
    <scope>NUCLEOTIDE SEQUENCE [LARGE SCALE GENOMIC DNA]</scope>
    <source>
        <strain evidence="5 6">AHT 1</strain>
    </source>
</reference>
<dbReference type="AlphaFoldDB" id="C0GEK7"/>
<dbReference type="PROSITE" id="PS51084">
    <property type="entry name" value="HIT_2"/>
    <property type="match status" value="1"/>
</dbReference>
<dbReference type="PANTHER" id="PTHR23089">
    <property type="entry name" value="HISTIDINE TRIAD HIT PROTEIN"/>
    <property type="match status" value="1"/>
</dbReference>